<organism evidence="1 2">
    <name type="scientific">Clostridium aciditolerans</name>
    <dbReference type="NCBI Taxonomy" id="339861"/>
    <lineage>
        <taxon>Bacteria</taxon>
        <taxon>Bacillati</taxon>
        <taxon>Bacillota</taxon>
        <taxon>Clostridia</taxon>
        <taxon>Eubacteriales</taxon>
        <taxon>Clostridiaceae</taxon>
        <taxon>Clostridium</taxon>
    </lineage>
</organism>
<dbReference type="Proteomes" id="UP000622687">
    <property type="component" value="Unassembled WGS sequence"/>
</dbReference>
<dbReference type="RefSeq" id="WP_211141227.1">
    <property type="nucleotide sequence ID" value="NZ_JAEEGB010000004.1"/>
</dbReference>
<evidence type="ECO:0000313" key="1">
    <source>
        <dbReference type="EMBL" id="MBI6871795.1"/>
    </source>
</evidence>
<protein>
    <submittedName>
        <fullName evidence="1">Uncharacterized protein</fullName>
    </submittedName>
</protein>
<keyword evidence="2" id="KW-1185">Reference proteome</keyword>
<accession>A0A934HWT0</accession>
<dbReference type="AlphaFoldDB" id="A0A934HWT0"/>
<evidence type="ECO:0000313" key="2">
    <source>
        <dbReference type="Proteomes" id="UP000622687"/>
    </source>
</evidence>
<gene>
    <name evidence="1" type="ORF">I6U51_03620</name>
</gene>
<dbReference type="EMBL" id="JAEEGB010000004">
    <property type="protein sequence ID" value="MBI6871795.1"/>
    <property type="molecule type" value="Genomic_DNA"/>
</dbReference>
<comment type="caution">
    <text evidence="1">The sequence shown here is derived from an EMBL/GenBank/DDBJ whole genome shotgun (WGS) entry which is preliminary data.</text>
</comment>
<proteinExistence type="predicted"/>
<reference evidence="1" key="1">
    <citation type="submission" date="2020-12" db="EMBL/GenBank/DDBJ databases">
        <title>Clostridium thailandense sp. nov., a novel acetogenic bacterium isolated from peat land soil in Thailand.</title>
        <authorList>
            <person name="Chaikitkaew S."/>
            <person name="Birkeland N.K."/>
        </authorList>
    </citation>
    <scope>NUCLEOTIDE SEQUENCE</scope>
    <source>
        <strain evidence="1">DSM 17425</strain>
    </source>
</reference>
<name>A0A934HWT0_9CLOT</name>
<sequence length="106" mass="12667">MDIKKMKEWIYDSNIEKRAVSSFWKTFEIYRNESEEEFSKVFGKFNSNELISEIQTISLKLGNWPDCDYNHIAVTIPNFYKNKHVGTYDLLFSLDGQIDDDYFIIF</sequence>